<evidence type="ECO:0000313" key="2">
    <source>
        <dbReference type="Proteomes" id="UP000015102"/>
    </source>
</evidence>
<dbReference type="AlphaFoldDB" id="T1H1Y2"/>
<organism evidence="1 2">
    <name type="scientific">Megaselia scalaris</name>
    <name type="common">Humpbacked fly</name>
    <name type="synonym">Phora scalaris</name>
    <dbReference type="NCBI Taxonomy" id="36166"/>
    <lineage>
        <taxon>Eukaryota</taxon>
        <taxon>Metazoa</taxon>
        <taxon>Ecdysozoa</taxon>
        <taxon>Arthropoda</taxon>
        <taxon>Hexapoda</taxon>
        <taxon>Insecta</taxon>
        <taxon>Pterygota</taxon>
        <taxon>Neoptera</taxon>
        <taxon>Endopterygota</taxon>
        <taxon>Diptera</taxon>
        <taxon>Brachycera</taxon>
        <taxon>Muscomorpha</taxon>
        <taxon>Platypezoidea</taxon>
        <taxon>Phoridae</taxon>
        <taxon>Megaseliini</taxon>
        <taxon>Megaselia</taxon>
    </lineage>
</organism>
<name>T1H1Y2_MEGSC</name>
<evidence type="ECO:0000313" key="1">
    <source>
        <dbReference type="EnsemblMetazoa" id="MESCA010206-PA"/>
    </source>
</evidence>
<dbReference type="EnsemblMetazoa" id="MESCA010206-RA">
    <property type="protein sequence ID" value="MESCA010206-PA"/>
    <property type="gene ID" value="MESCA010206"/>
</dbReference>
<dbReference type="Pfam" id="PF15996">
    <property type="entry name" value="PNISR"/>
    <property type="match status" value="1"/>
</dbReference>
<dbReference type="HOGENOM" id="CLU_2944341_0_0_1"/>
<accession>T1H1Y2</accession>
<dbReference type="EMBL" id="CAQQ02107267">
    <property type="status" value="NOT_ANNOTATED_CDS"/>
    <property type="molecule type" value="Genomic_DNA"/>
</dbReference>
<dbReference type="Proteomes" id="UP000015102">
    <property type="component" value="Unassembled WGS sequence"/>
</dbReference>
<dbReference type="STRING" id="36166.T1H1Y2"/>
<dbReference type="PANTHER" id="PTHR31518">
    <property type="entry name" value="ARGININE/SERINE-RICH PROTEIN PNISR"/>
    <property type="match status" value="1"/>
</dbReference>
<dbReference type="EMBL" id="CAQQ02107266">
    <property type="status" value="NOT_ANNOTATED_CDS"/>
    <property type="molecule type" value="Genomic_DNA"/>
</dbReference>
<sequence length="60" mass="6848">MLVVRRSLTELLLEVTNEEIQSIAQEQYKKHKSKGTSSSVQVFHKSALKRITGNLGKFFL</sequence>
<reference evidence="2" key="1">
    <citation type="submission" date="2013-02" db="EMBL/GenBank/DDBJ databases">
        <authorList>
            <person name="Hughes D."/>
        </authorList>
    </citation>
    <scope>NUCLEOTIDE SEQUENCE</scope>
    <source>
        <strain>Durham</strain>
        <strain evidence="2">NC isolate 2 -- Noor lab</strain>
    </source>
</reference>
<proteinExistence type="predicted"/>
<protein>
    <submittedName>
        <fullName evidence="1">Uncharacterized protein</fullName>
    </submittedName>
</protein>
<dbReference type="InterPro" id="IPR031937">
    <property type="entry name" value="PNISR"/>
</dbReference>
<keyword evidence="2" id="KW-1185">Reference proteome</keyword>
<reference evidence="1" key="2">
    <citation type="submission" date="2015-06" db="UniProtKB">
        <authorList>
            <consortium name="EnsemblMetazoa"/>
        </authorList>
    </citation>
    <scope>IDENTIFICATION</scope>
</reference>